<accession>A0A1L9RNZ2</accession>
<feature type="region of interest" description="Disordered" evidence="1">
    <location>
        <begin position="291"/>
        <end position="374"/>
    </location>
</feature>
<feature type="region of interest" description="Disordered" evidence="1">
    <location>
        <begin position="135"/>
        <end position="254"/>
    </location>
</feature>
<evidence type="ECO:0000313" key="3">
    <source>
        <dbReference type="EMBL" id="OJJ36660.1"/>
    </source>
</evidence>
<feature type="compositionally biased region" description="Low complexity" evidence="1">
    <location>
        <begin position="205"/>
        <end position="236"/>
    </location>
</feature>
<feature type="compositionally biased region" description="Low complexity" evidence="1">
    <location>
        <begin position="402"/>
        <end position="412"/>
    </location>
</feature>
<organism evidence="3 4">
    <name type="scientific">Aspergillus wentii DTO 134E9</name>
    <dbReference type="NCBI Taxonomy" id="1073089"/>
    <lineage>
        <taxon>Eukaryota</taxon>
        <taxon>Fungi</taxon>
        <taxon>Dikarya</taxon>
        <taxon>Ascomycota</taxon>
        <taxon>Pezizomycotina</taxon>
        <taxon>Eurotiomycetes</taxon>
        <taxon>Eurotiomycetidae</taxon>
        <taxon>Eurotiales</taxon>
        <taxon>Aspergillaceae</taxon>
        <taxon>Aspergillus</taxon>
        <taxon>Aspergillus subgen. Cremei</taxon>
    </lineage>
</organism>
<dbReference type="EMBL" id="KV878211">
    <property type="protein sequence ID" value="OJJ36660.1"/>
    <property type="molecule type" value="Genomic_DNA"/>
</dbReference>
<feature type="compositionally biased region" description="Low complexity" evidence="1">
    <location>
        <begin position="334"/>
        <end position="350"/>
    </location>
</feature>
<name>A0A1L9RNZ2_ASPWE</name>
<gene>
    <name evidence="3" type="ORF">ASPWEDRAFT_26117</name>
</gene>
<feature type="compositionally biased region" description="Polar residues" evidence="1">
    <location>
        <begin position="137"/>
        <end position="164"/>
    </location>
</feature>
<feature type="chain" id="PRO_5013199859" description="REJ domain-containing protein" evidence="2">
    <location>
        <begin position="19"/>
        <end position="474"/>
    </location>
</feature>
<evidence type="ECO:0000256" key="2">
    <source>
        <dbReference type="SAM" id="SignalP"/>
    </source>
</evidence>
<dbReference type="RefSeq" id="XP_040690336.1">
    <property type="nucleotide sequence ID" value="XM_040832810.1"/>
</dbReference>
<feature type="region of interest" description="Disordered" evidence="1">
    <location>
        <begin position="402"/>
        <end position="441"/>
    </location>
</feature>
<sequence>MRLISIIIFYLFFCPCSAGLIARFFLQPREHGSFNGSMQNNRSSSISRILTAASLSSNNGGLAVIPITPSTPAQTQIPSSGGNTASNSTPDDDPQPSSAAPSLSLIRSSIVTPSSEIPKATSTILTAGVVGPLPSAGTENPSLPSVTSTSPANPDNRLSTQSYRPSKEDSSSRISKNTATRLTAGVVGPMPGVSTSNPSPPTAPTGPTEPGNAPYYTRESTASSSRVSETTSTRLTAGVGTEDPSPQPTATFTTPTIPEAESLFTYRSIVPISDGINQGYQSNNAALQPATTIGSANHSNPQDPTSSSLSVEPEDQPSEETPTPVTKPVIVMVTPSTTESFSSTKSTQESDSTRKVIPETPQLASPTHTHTHATAEVQTETSEVTTIHAISTSTVIVTITPSSTTTSASASESESDPKTITVPGRTSAGDDDSVGDDDMQGLSVVPVTPTGFVTVTETKTVADRTETVTVTVTR</sequence>
<proteinExistence type="predicted"/>
<feature type="compositionally biased region" description="Polar residues" evidence="1">
    <location>
        <begin position="291"/>
        <end position="310"/>
    </location>
</feature>
<feature type="compositionally biased region" description="Polar residues" evidence="1">
    <location>
        <begin position="68"/>
        <end position="89"/>
    </location>
</feature>
<evidence type="ECO:0008006" key="5">
    <source>
        <dbReference type="Google" id="ProtNLM"/>
    </source>
</evidence>
<feature type="compositionally biased region" description="Acidic residues" evidence="1">
    <location>
        <begin position="429"/>
        <end position="439"/>
    </location>
</feature>
<dbReference type="STRING" id="1073089.A0A1L9RNZ2"/>
<dbReference type="GeneID" id="63748658"/>
<reference evidence="4" key="1">
    <citation type="journal article" date="2017" name="Genome Biol.">
        <title>Comparative genomics reveals high biological diversity and specific adaptations in the industrially and medically important fungal genus Aspergillus.</title>
        <authorList>
            <person name="de Vries R.P."/>
            <person name="Riley R."/>
            <person name="Wiebenga A."/>
            <person name="Aguilar-Osorio G."/>
            <person name="Amillis S."/>
            <person name="Uchima C.A."/>
            <person name="Anderluh G."/>
            <person name="Asadollahi M."/>
            <person name="Askin M."/>
            <person name="Barry K."/>
            <person name="Battaglia E."/>
            <person name="Bayram O."/>
            <person name="Benocci T."/>
            <person name="Braus-Stromeyer S.A."/>
            <person name="Caldana C."/>
            <person name="Canovas D."/>
            <person name="Cerqueira G.C."/>
            <person name="Chen F."/>
            <person name="Chen W."/>
            <person name="Choi C."/>
            <person name="Clum A."/>
            <person name="Dos Santos R.A."/>
            <person name="Damasio A.R."/>
            <person name="Diallinas G."/>
            <person name="Emri T."/>
            <person name="Fekete E."/>
            <person name="Flipphi M."/>
            <person name="Freyberg S."/>
            <person name="Gallo A."/>
            <person name="Gournas C."/>
            <person name="Habgood R."/>
            <person name="Hainaut M."/>
            <person name="Harispe M.L."/>
            <person name="Henrissat B."/>
            <person name="Hilden K.S."/>
            <person name="Hope R."/>
            <person name="Hossain A."/>
            <person name="Karabika E."/>
            <person name="Karaffa L."/>
            <person name="Karanyi Z."/>
            <person name="Krasevec N."/>
            <person name="Kuo A."/>
            <person name="Kusch H."/>
            <person name="LaButti K."/>
            <person name="Lagendijk E.L."/>
            <person name="Lapidus A."/>
            <person name="Levasseur A."/>
            <person name="Lindquist E."/>
            <person name="Lipzen A."/>
            <person name="Logrieco A.F."/>
            <person name="MacCabe A."/>
            <person name="Maekelae M.R."/>
            <person name="Malavazi I."/>
            <person name="Melin P."/>
            <person name="Meyer V."/>
            <person name="Mielnichuk N."/>
            <person name="Miskei M."/>
            <person name="Molnar A.P."/>
            <person name="Mule G."/>
            <person name="Ngan C.Y."/>
            <person name="Orejas M."/>
            <person name="Orosz E."/>
            <person name="Ouedraogo J.P."/>
            <person name="Overkamp K.M."/>
            <person name="Park H.-S."/>
            <person name="Perrone G."/>
            <person name="Piumi F."/>
            <person name="Punt P.J."/>
            <person name="Ram A.F."/>
            <person name="Ramon A."/>
            <person name="Rauscher S."/>
            <person name="Record E."/>
            <person name="Riano-Pachon D.M."/>
            <person name="Robert V."/>
            <person name="Roehrig J."/>
            <person name="Ruller R."/>
            <person name="Salamov A."/>
            <person name="Salih N.S."/>
            <person name="Samson R.A."/>
            <person name="Sandor E."/>
            <person name="Sanguinetti M."/>
            <person name="Schuetze T."/>
            <person name="Sepcic K."/>
            <person name="Shelest E."/>
            <person name="Sherlock G."/>
            <person name="Sophianopoulou V."/>
            <person name="Squina F.M."/>
            <person name="Sun H."/>
            <person name="Susca A."/>
            <person name="Todd R.B."/>
            <person name="Tsang A."/>
            <person name="Unkles S.E."/>
            <person name="van de Wiele N."/>
            <person name="van Rossen-Uffink D."/>
            <person name="Oliveira J.V."/>
            <person name="Vesth T.C."/>
            <person name="Visser J."/>
            <person name="Yu J.-H."/>
            <person name="Zhou M."/>
            <person name="Andersen M.R."/>
            <person name="Archer D.B."/>
            <person name="Baker S.E."/>
            <person name="Benoit I."/>
            <person name="Brakhage A.A."/>
            <person name="Braus G.H."/>
            <person name="Fischer R."/>
            <person name="Frisvad J.C."/>
            <person name="Goldman G.H."/>
            <person name="Houbraken J."/>
            <person name="Oakley B."/>
            <person name="Pocsi I."/>
            <person name="Scazzocchio C."/>
            <person name="Seiboth B."/>
            <person name="vanKuyk P.A."/>
            <person name="Wortman J."/>
            <person name="Dyer P.S."/>
            <person name="Grigoriev I.V."/>
        </authorList>
    </citation>
    <scope>NUCLEOTIDE SEQUENCE [LARGE SCALE GENOMIC DNA]</scope>
    <source>
        <strain evidence="4">DTO 134E9</strain>
    </source>
</reference>
<evidence type="ECO:0000313" key="4">
    <source>
        <dbReference type="Proteomes" id="UP000184383"/>
    </source>
</evidence>
<feature type="compositionally biased region" description="Polar residues" evidence="1">
    <location>
        <begin position="172"/>
        <end position="181"/>
    </location>
</feature>
<protein>
    <recommendedName>
        <fullName evidence="5">REJ domain-containing protein</fullName>
    </recommendedName>
</protein>
<dbReference type="VEuPathDB" id="FungiDB:ASPWEDRAFT_26117"/>
<keyword evidence="2" id="KW-0732">Signal</keyword>
<evidence type="ECO:0000256" key="1">
    <source>
        <dbReference type="SAM" id="MobiDB-lite"/>
    </source>
</evidence>
<dbReference type="Proteomes" id="UP000184383">
    <property type="component" value="Unassembled WGS sequence"/>
</dbReference>
<feature type="signal peptide" evidence="2">
    <location>
        <begin position="1"/>
        <end position="18"/>
    </location>
</feature>
<feature type="region of interest" description="Disordered" evidence="1">
    <location>
        <begin position="66"/>
        <end position="102"/>
    </location>
</feature>
<dbReference type="AlphaFoldDB" id="A0A1L9RNZ2"/>
<keyword evidence="4" id="KW-1185">Reference proteome</keyword>